<evidence type="ECO:0000313" key="4">
    <source>
        <dbReference type="Proteomes" id="UP000054166"/>
    </source>
</evidence>
<evidence type="ECO:0000256" key="1">
    <source>
        <dbReference type="SAM" id="SignalP"/>
    </source>
</evidence>
<feature type="chain" id="PRO_5002164324" description="Polymerase/histidinol phosphatase N-terminal domain-containing protein" evidence="1">
    <location>
        <begin position="26"/>
        <end position="471"/>
    </location>
</feature>
<keyword evidence="4" id="KW-1185">Reference proteome</keyword>
<dbReference type="EMBL" id="KN832994">
    <property type="protein sequence ID" value="KIM82440.1"/>
    <property type="molecule type" value="Genomic_DNA"/>
</dbReference>
<evidence type="ECO:0000313" key="3">
    <source>
        <dbReference type="EMBL" id="KIM82440.1"/>
    </source>
</evidence>
<name>A0A0C3FCN3_PILCF</name>
<dbReference type="InterPro" id="IPR016195">
    <property type="entry name" value="Pol/histidinol_Pase-like"/>
</dbReference>
<sequence>MLVEMKSSLLATFALIAFHALPASAQLPASAPSPAPLNTTTIHLNITGIYEPDTLFTFQCVPFDVPPGCTSITVVQIYDKPLGNSLDIGLWDPRGFELYDGRNLSAGFRGWSGGAKSNFTLSAANASTGYIPGSIEPGIWCVAQGPYVVIPEGIHWTLLITLGFDPVDTYYQPFPSDARIGSDPNPDGPKWLRGDMHIHTDYSDGGFTPADIVQFAQEAGLEFMVSSEHNTNAALLYYGVVAPEDLLIMKGIEVTTRNGHWQAVGIGENDWVEFRYHPGDTPGLEDAKREVQKRQGGYVSINHPYIHVNCDRCNWTFPDWDFDAIELWNGYWDETDQMAVDKWQELMVEGKMLCGLGGSDFHNPPVKVGTPTTIVKADAQTENAVVDGVKRHRVIIVYGPGYDLTMCVRAGNNPCVEVGDQVVGEGKLQLELGTTGMNGTTASLTYRKGTSGCERRCAMQPTWWVLRMLSF</sequence>
<dbReference type="PANTHER" id="PTHR42924">
    <property type="entry name" value="EXONUCLEASE"/>
    <property type="match status" value="1"/>
</dbReference>
<organism evidence="3 4">
    <name type="scientific">Piloderma croceum (strain F 1598)</name>
    <dbReference type="NCBI Taxonomy" id="765440"/>
    <lineage>
        <taxon>Eukaryota</taxon>
        <taxon>Fungi</taxon>
        <taxon>Dikarya</taxon>
        <taxon>Basidiomycota</taxon>
        <taxon>Agaricomycotina</taxon>
        <taxon>Agaricomycetes</taxon>
        <taxon>Agaricomycetidae</taxon>
        <taxon>Atheliales</taxon>
        <taxon>Atheliaceae</taxon>
        <taxon>Piloderma</taxon>
    </lineage>
</organism>
<dbReference type="NCBIfam" id="NF038032">
    <property type="entry name" value="CehA_McbA_metalo"/>
    <property type="match status" value="1"/>
</dbReference>
<dbReference type="PANTHER" id="PTHR42924:SF3">
    <property type="entry name" value="POLYMERASE_HISTIDINOL PHOSPHATASE N-TERMINAL DOMAIN-CONTAINING PROTEIN"/>
    <property type="match status" value="1"/>
</dbReference>
<dbReference type="InterPro" id="IPR003141">
    <property type="entry name" value="Pol/His_phosphatase_N"/>
</dbReference>
<dbReference type="GO" id="GO:0004534">
    <property type="term" value="F:5'-3' RNA exonuclease activity"/>
    <property type="evidence" value="ECO:0007669"/>
    <property type="project" value="TreeGrafter"/>
</dbReference>
<dbReference type="SMART" id="SM00481">
    <property type="entry name" value="POLIIIAc"/>
    <property type="match status" value="1"/>
</dbReference>
<dbReference type="HOGENOM" id="CLU_032306_1_0_1"/>
<dbReference type="GO" id="GO:0035312">
    <property type="term" value="F:5'-3' DNA exonuclease activity"/>
    <property type="evidence" value="ECO:0007669"/>
    <property type="project" value="TreeGrafter"/>
</dbReference>
<reference evidence="4" key="2">
    <citation type="submission" date="2015-01" db="EMBL/GenBank/DDBJ databases">
        <title>Evolutionary Origins and Diversification of the Mycorrhizal Mutualists.</title>
        <authorList>
            <consortium name="DOE Joint Genome Institute"/>
            <consortium name="Mycorrhizal Genomics Consortium"/>
            <person name="Kohler A."/>
            <person name="Kuo A."/>
            <person name="Nagy L.G."/>
            <person name="Floudas D."/>
            <person name="Copeland A."/>
            <person name="Barry K.W."/>
            <person name="Cichocki N."/>
            <person name="Veneault-Fourrey C."/>
            <person name="LaButti K."/>
            <person name="Lindquist E.A."/>
            <person name="Lipzen A."/>
            <person name="Lundell T."/>
            <person name="Morin E."/>
            <person name="Murat C."/>
            <person name="Riley R."/>
            <person name="Ohm R."/>
            <person name="Sun H."/>
            <person name="Tunlid A."/>
            <person name="Henrissat B."/>
            <person name="Grigoriev I.V."/>
            <person name="Hibbett D.S."/>
            <person name="Martin F."/>
        </authorList>
    </citation>
    <scope>NUCLEOTIDE SEQUENCE [LARGE SCALE GENOMIC DNA]</scope>
    <source>
        <strain evidence="4">F 1598</strain>
    </source>
</reference>
<feature type="signal peptide" evidence="1">
    <location>
        <begin position="1"/>
        <end position="25"/>
    </location>
</feature>
<dbReference type="Proteomes" id="UP000054166">
    <property type="component" value="Unassembled WGS sequence"/>
</dbReference>
<gene>
    <name evidence="3" type="ORF">PILCRDRAFT_820286</name>
</gene>
<evidence type="ECO:0000259" key="2">
    <source>
        <dbReference type="SMART" id="SM00481"/>
    </source>
</evidence>
<protein>
    <recommendedName>
        <fullName evidence="2">Polymerase/histidinol phosphatase N-terminal domain-containing protein</fullName>
    </recommendedName>
</protein>
<feature type="domain" description="Polymerase/histidinol phosphatase N-terminal" evidence="2">
    <location>
        <begin position="194"/>
        <end position="258"/>
    </location>
</feature>
<accession>A0A0C3FCN3</accession>
<dbReference type="InterPro" id="IPR052018">
    <property type="entry name" value="PHP_domain"/>
</dbReference>
<dbReference type="Gene3D" id="3.20.20.140">
    <property type="entry name" value="Metal-dependent hydrolases"/>
    <property type="match status" value="1"/>
</dbReference>
<dbReference type="SUPFAM" id="SSF89550">
    <property type="entry name" value="PHP domain-like"/>
    <property type="match status" value="1"/>
</dbReference>
<dbReference type="InParanoid" id="A0A0C3FCN3"/>
<proteinExistence type="predicted"/>
<keyword evidence="1" id="KW-0732">Signal</keyword>
<reference evidence="3 4" key="1">
    <citation type="submission" date="2014-04" db="EMBL/GenBank/DDBJ databases">
        <authorList>
            <consortium name="DOE Joint Genome Institute"/>
            <person name="Kuo A."/>
            <person name="Tarkka M."/>
            <person name="Buscot F."/>
            <person name="Kohler A."/>
            <person name="Nagy L.G."/>
            <person name="Floudas D."/>
            <person name="Copeland A."/>
            <person name="Barry K.W."/>
            <person name="Cichocki N."/>
            <person name="Veneault-Fourrey C."/>
            <person name="LaButti K."/>
            <person name="Lindquist E.A."/>
            <person name="Lipzen A."/>
            <person name="Lundell T."/>
            <person name="Morin E."/>
            <person name="Murat C."/>
            <person name="Sun H."/>
            <person name="Tunlid A."/>
            <person name="Henrissat B."/>
            <person name="Grigoriev I.V."/>
            <person name="Hibbett D.S."/>
            <person name="Martin F."/>
            <person name="Nordberg H.P."/>
            <person name="Cantor M.N."/>
            <person name="Hua S.X."/>
        </authorList>
    </citation>
    <scope>NUCLEOTIDE SEQUENCE [LARGE SCALE GENOMIC DNA]</scope>
    <source>
        <strain evidence="3 4">F 1598</strain>
    </source>
</reference>
<dbReference type="OrthoDB" id="16564at2759"/>
<dbReference type="AlphaFoldDB" id="A0A0C3FCN3"/>